<dbReference type="InterPro" id="IPR013783">
    <property type="entry name" value="Ig-like_fold"/>
</dbReference>
<organism evidence="5 6">
    <name type="scientific">Plakobranchus ocellatus</name>
    <dbReference type="NCBI Taxonomy" id="259542"/>
    <lineage>
        <taxon>Eukaryota</taxon>
        <taxon>Metazoa</taxon>
        <taxon>Spiralia</taxon>
        <taxon>Lophotrochozoa</taxon>
        <taxon>Mollusca</taxon>
        <taxon>Gastropoda</taxon>
        <taxon>Heterobranchia</taxon>
        <taxon>Euthyneura</taxon>
        <taxon>Panpulmonata</taxon>
        <taxon>Sacoglossa</taxon>
        <taxon>Placobranchoidea</taxon>
        <taxon>Plakobranchidae</taxon>
        <taxon>Plakobranchus</taxon>
    </lineage>
</organism>
<dbReference type="SMART" id="SM00060">
    <property type="entry name" value="FN3"/>
    <property type="match status" value="1"/>
</dbReference>
<comment type="caution">
    <text evidence="5">The sequence shown here is derived from an EMBL/GenBank/DDBJ whole genome shotgun (WGS) entry which is preliminary data.</text>
</comment>
<dbReference type="Gene3D" id="2.60.40.10">
    <property type="entry name" value="Immunoglobulins"/>
    <property type="match status" value="2"/>
</dbReference>
<dbReference type="PANTHER" id="PTHR13817:SF175">
    <property type="entry name" value="IG-LIKE AND FIBRONECTIN TYPE-III DOMAIN-CONTAINING PROTEIN C27B7.7"/>
    <property type="match status" value="1"/>
</dbReference>
<gene>
    <name evidence="5" type="ORF">PoB_001107600</name>
</gene>
<dbReference type="InterPro" id="IPR003599">
    <property type="entry name" value="Ig_sub"/>
</dbReference>
<dbReference type="InterPro" id="IPR036116">
    <property type="entry name" value="FN3_sf"/>
</dbReference>
<evidence type="ECO:0000259" key="4">
    <source>
        <dbReference type="PROSITE" id="PS50853"/>
    </source>
</evidence>
<reference evidence="5 6" key="1">
    <citation type="journal article" date="2021" name="Elife">
        <title>Chloroplast acquisition without the gene transfer in kleptoplastic sea slugs, Plakobranchus ocellatus.</title>
        <authorList>
            <person name="Maeda T."/>
            <person name="Takahashi S."/>
            <person name="Yoshida T."/>
            <person name="Shimamura S."/>
            <person name="Takaki Y."/>
            <person name="Nagai Y."/>
            <person name="Toyoda A."/>
            <person name="Suzuki Y."/>
            <person name="Arimoto A."/>
            <person name="Ishii H."/>
            <person name="Satoh N."/>
            <person name="Nishiyama T."/>
            <person name="Hasebe M."/>
            <person name="Maruyama T."/>
            <person name="Minagawa J."/>
            <person name="Obokata J."/>
            <person name="Shigenobu S."/>
        </authorList>
    </citation>
    <scope>NUCLEOTIDE SEQUENCE [LARGE SCALE GENOMIC DNA]</scope>
</reference>
<dbReference type="Pfam" id="PF07679">
    <property type="entry name" value="I-set"/>
    <property type="match status" value="1"/>
</dbReference>
<feature type="domain" description="Ig-like" evidence="3">
    <location>
        <begin position="24"/>
        <end position="151"/>
    </location>
</feature>
<protein>
    <submittedName>
        <fullName evidence="5">Chemosensory receptor a</fullName>
    </submittedName>
</protein>
<dbReference type="CDD" id="cd00063">
    <property type="entry name" value="FN3"/>
    <property type="match status" value="1"/>
</dbReference>
<feature type="region of interest" description="Disordered" evidence="2">
    <location>
        <begin position="240"/>
        <end position="264"/>
    </location>
</feature>
<feature type="compositionally biased region" description="Basic and acidic residues" evidence="2">
    <location>
        <begin position="253"/>
        <end position="264"/>
    </location>
</feature>
<name>A0AAV3YMR1_9GAST</name>
<evidence type="ECO:0000256" key="1">
    <source>
        <dbReference type="ARBA" id="ARBA00022737"/>
    </source>
</evidence>
<sequence length="323" mass="36377">MDGWMDGWMDDWLVGWLVGWVGGIYIDTPPKDIIVEEGTDARFLCLTSVLPRSEGQEALITVHWTFLGQRLDKEMHGHSDAPARILMVGEQQDSEETVIESNKETKPRYQLRTFENRHVLVINKVRADDEGEYACVVTYGNKSERAKGSLTIKRIPESPEGVGVSCHGNTAEVSWRPGKPNGAFTSSYLVQYNLLENPDEWFSYYEDTVGTGTSAYIELAPYGVYSFRVIARNRFGESLPSAPTRETCTTPPDRPDRNPRHVRSRTDKKGYLVIEWEVNGSYASSFSQEVPDVYGLYEFQVSQIINNNLLDGTAVSDSNLLDS</sequence>
<dbReference type="InterPro" id="IPR007110">
    <property type="entry name" value="Ig-like_dom"/>
</dbReference>
<dbReference type="Proteomes" id="UP000735302">
    <property type="component" value="Unassembled WGS sequence"/>
</dbReference>
<evidence type="ECO:0000313" key="6">
    <source>
        <dbReference type="Proteomes" id="UP000735302"/>
    </source>
</evidence>
<dbReference type="Pfam" id="PF00041">
    <property type="entry name" value="fn3"/>
    <property type="match status" value="1"/>
</dbReference>
<dbReference type="SMART" id="SM00409">
    <property type="entry name" value="IG"/>
    <property type="match status" value="1"/>
</dbReference>
<dbReference type="SUPFAM" id="SSF49265">
    <property type="entry name" value="Fibronectin type III"/>
    <property type="match status" value="1"/>
</dbReference>
<dbReference type="PROSITE" id="PS50853">
    <property type="entry name" value="FN3"/>
    <property type="match status" value="1"/>
</dbReference>
<keyword evidence="1" id="KW-0677">Repeat</keyword>
<keyword evidence="5" id="KW-0675">Receptor</keyword>
<dbReference type="InterPro" id="IPR003961">
    <property type="entry name" value="FN3_dom"/>
</dbReference>
<evidence type="ECO:0000256" key="2">
    <source>
        <dbReference type="SAM" id="MobiDB-lite"/>
    </source>
</evidence>
<evidence type="ECO:0000259" key="3">
    <source>
        <dbReference type="PROSITE" id="PS50835"/>
    </source>
</evidence>
<dbReference type="InterPro" id="IPR050964">
    <property type="entry name" value="Striated_Muscle_Regulatory"/>
</dbReference>
<dbReference type="InterPro" id="IPR036179">
    <property type="entry name" value="Ig-like_dom_sf"/>
</dbReference>
<dbReference type="AlphaFoldDB" id="A0AAV3YMR1"/>
<dbReference type="PROSITE" id="PS50835">
    <property type="entry name" value="IG_LIKE"/>
    <property type="match status" value="1"/>
</dbReference>
<feature type="domain" description="Fibronectin type-III" evidence="4">
    <location>
        <begin position="155"/>
        <end position="253"/>
    </location>
</feature>
<accession>A0AAV3YMR1</accession>
<dbReference type="EMBL" id="BLXT01001319">
    <property type="protein sequence ID" value="GFN84570.1"/>
    <property type="molecule type" value="Genomic_DNA"/>
</dbReference>
<dbReference type="PANTHER" id="PTHR13817">
    <property type="entry name" value="TITIN"/>
    <property type="match status" value="1"/>
</dbReference>
<keyword evidence="6" id="KW-1185">Reference proteome</keyword>
<proteinExistence type="predicted"/>
<evidence type="ECO:0000313" key="5">
    <source>
        <dbReference type="EMBL" id="GFN84570.1"/>
    </source>
</evidence>
<dbReference type="SUPFAM" id="SSF48726">
    <property type="entry name" value="Immunoglobulin"/>
    <property type="match status" value="1"/>
</dbReference>
<dbReference type="InterPro" id="IPR013098">
    <property type="entry name" value="Ig_I-set"/>
</dbReference>